<evidence type="ECO:0000256" key="2">
    <source>
        <dbReference type="SAM" id="Phobius"/>
    </source>
</evidence>
<accession>A0A3S7UWN6</accession>
<dbReference type="AlphaFoldDB" id="A0A3S7UWN6"/>
<feature type="transmembrane region" description="Helical" evidence="2">
    <location>
        <begin position="305"/>
        <end position="327"/>
    </location>
</feature>
<feature type="transmembrane region" description="Helical" evidence="2">
    <location>
        <begin position="181"/>
        <end position="204"/>
    </location>
</feature>
<evidence type="ECO:0000256" key="1">
    <source>
        <dbReference type="SAM" id="MobiDB-lite"/>
    </source>
</evidence>
<keyword evidence="2" id="KW-0812">Transmembrane</keyword>
<feature type="region of interest" description="Disordered" evidence="1">
    <location>
        <begin position="70"/>
        <end position="140"/>
    </location>
</feature>
<keyword evidence="2" id="KW-1133">Transmembrane helix</keyword>
<sequence>MSPSQLRRARGTEPAPDPGDPRNIMLALFSSLWLACAGPELDTPIRIIPEPARTEPSSVYGPLPAPEFEELAEEEPGADPGLAAALDASQGQPGTLPDLDPVHPDPEPSFDGGLAQTGMTSEPTPALPPPLTTSDRRRKNKNKNLVIGGAAVYGLGAGITWATAAGTGILGDRRPGGESGLVLGMTLGGMALLEGSILAGIGLAKLGKDHHSQRGDRPDDRRRSRSMRAGGATLATLGAASMLGTTLLWPTIRQQCPIGVGCGLAGLELGSAAVAMGAGMIGYGKAFRPYEDRPPSLSKKAQTPLIAGTTLLSIGYLNASMIGMYTWQANRDDPQARRTRDRLLIPVVGPWIHAAGPDANWAMAILTGGLGALQIAGAIALGVGAGLSARERRSYRRRSEVALVPSFQGVAVVGRF</sequence>
<evidence type="ECO:0000313" key="3">
    <source>
        <dbReference type="EMBL" id="AYM53158.1"/>
    </source>
</evidence>
<proteinExistence type="predicted"/>
<feature type="compositionally biased region" description="Basic and acidic residues" evidence="1">
    <location>
        <begin position="208"/>
        <end position="222"/>
    </location>
</feature>
<keyword evidence="2" id="KW-0472">Membrane</keyword>
<dbReference type="EMBL" id="MH908895">
    <property type="protein sequence ID" value="AYM53158.1"/>
    <property type="molecule type" value="Genomic_DNA"/>
</dbReference>
<feature type="transmembrane region" description="Helical" evidence="2">
    <location>
        <begin position="145"/>
        <end position="169"/>
    </location>
</feature>
<feature type="region of interest" description="Disordered" evidence="1">
    <location>
        <begin position="1"/>
        <end position="22"/>
    </location>
</feature>
<protein>
    <submittedName>
        <fullName evidence="3">Uncharacterized protein</fullName>
    </submittedName>
</protein>
<feature type="transmembrane region" description="Helical" evidence="2">
    <location>
        <begin position="361"/>
        <end position="389"/>
    </location>
</feature>
<feature type="transmembrane region" description="Helical" evidence="2">
    <location>
        <begin position="231"/>
        <end position="252"/>
    </location>
</feature>
<feature type="region of interest" description="Disordered" evidence="1">
    <location>
        <begin position="208"/>
        <end position="228"/>
    </location>
</feature>
<feature type="transmembrane region" description="Helical" evidence="2">
    <location>
        <begin position="258"/>
        <end position="284"/>
    </location>
</feature>
<name>A0A3S7UWN6_9BACT</name>
<feature type="compositionally biased region" description="Low complexity" evidence="1">
    <location>
        <begin position="78"/>
        <end position="88"/>
    </location>
</feature>
<reference evidence="3" key="1">
    <citation type="journal article" date="2018" name="J. Ind. Microbiol. Biotechnol.">
        <title>Genome mining reveals uncommon alkylpyrones as type III PKS products from myxobacteria.</title>
        <authorList>
            <person name="Hug J.J."/>
            <person name="Panter F."/>
            <person name="Krug D."/>
            <person name="Muller R."/>
        </authorList>
    </citation>
    <scope>NUCLEOTIDE SEQUENCE</scope>
    <source>
        <strain evidence="3">MNa10638</strain>
    </source>
</reference>
<organism evidence="3">
    <name type="scientific">Pseudenhygromyxa salsuginis</name>
    <dbReference type="NCBI Taxonomy" id="442868"/>
    <lineage>
        <taxon>Bacteria</taxon>
        <taxon>Pseudomonadati</taxon>
        <taxon>Myxococcota</taxon>
        <taxon>Polyangia</taxon>
        <taxon>Nannocystales</taxon>
        <taxon>Nannocystaceae</taxon>
        <taxon>Pseudenhygromyxa</taxon>
    </lineage>
</organism>